<dbReference type="Proteomes" id="UP000234950">
    <property type="component" value="Unassembled WGS sequence"/>
</dbReference>
<dbReference type="RefSeq" id="WP_101648896.1">
    <property type="nucleotide sequence ID" value="NZ_PGVE01000063.1"/>
</dbReference>
<evidence type="ECO:0000256" key="3">
    <source>
        <dbReference type="ARBA" id="ARBA00022741"/>
    </source>
</evidence>
<feature type="domain" description="ABC transporter" evidence="5">
    <location>
        <begin position="3"/>
        <end position="239"/>
    </location>
</feature>
<evidence type="ECO:0000256" key="2">
    <source>
        <dbReference type="ARBA" id="ARBA00022737"/>
    </source>
</evidence>
<dbReference type="PANTHER" id="PTHR43790:SF9">
    <property type="entry name" value="GALACTOFURANOSE TRANSPORTER ATP-BINDING PROTEIN YTFR"/>
    <property type="match status" value="1"/>
</dbReference>
<comment type="caution">
    <text evidence="6">The sequence shown here is derived from an EMBL/GenBank/DDBJ whole genome shotgun (WGS) entry which is preliminary data.</text>
</comment>
<keyword evidence="1" id="KW-0813">Transport</keyword>
<dbReference type="SUPFAM" id="SSF52540">
    <property type="entry name" value="P-loop containing nucleoside triphosphate hydrolases"/>
    <property type="match status" value="2"/>
</dbReference>
<evidence type="ECO:0000313" key="7">
    <source>
        <dbReference type="Proteomes" id="UP000234950"/>
    </source>
</evidence>
<evidence type="ECO:0000256" key="1">
    <source>
        <dbReference type="ARBA" id="ARBA00022448"/>
    </source>
</evidence>
<gene>
    <name evidence="6" type="ORF">CVD27_16030</name>
</gene>
<dbReference type="InterPro" id="IPR050107">
    <property type="entry name" value="ABC_carbohydrate_import_ATPase"/>
</dbReference>
<dbReference type="AlphaFoldDB" id="A0A2N5HCC1"/>
<dbReference type="EMBL" id="PGVE01000063">
    <property type="protein sequence ID" value="PLS03166.1"/>
    <property type="molecule type" value="Genomic_DNA"/>
</dbReference>
<dbReference type="InterPro" id="IPR017871">
    <property type="entry name" value="ABC_transporter-like_CS"/>
</dbReference>
<accession>A0A2N5HCC1</accession>
<dbReference type="Gene3D" id="3.40.50.300">
    <property type="entry name" value="P-loop containing nucleotide triphosphate hydrolases"/>
    <property type="match status" value="2"/>
</dbReference>
<organism evidence="6 7">
    <name type="scientific">Neobacillus cucumis</name>
    <dbReference type="NCBI Taxonomy" id="1740721"/>
    <lineage>
        <taxon>Bacteria</taxon>
        <taxon>Bacillati</taxon>
        <taxon>Bacillota</taxon>
        <taxon>Bacilli</taxon>
        <taxon>Bacillales</taxon>
        <taxon>Bacillaceae</taxon>
        <taxon>Neobacillus</taxon>
    </lineage>
</organism>
<dbReference type="PROSITE" id="PS00211">
    <property type="entry name" value="ABC_TRANSPORTER_1"/>
    <property type="match status" value="1"/>
</dbReference>
<dbReference type="InterPro" id="IPR003593">
    <property type="entry name" value="AAA+_ATPase"/>
</dbReference>
<dbReference type="Pfam" id="PF00005">
    <property type="entry name" value="ABC_tran"/>
    <property type="match status" value="2"/>
</dbReference>
<dbReference type="InterPro" id="IPR027417">
    <property type="entry name" value="P-loop_NTPase"/>
</dbReference>
<dbReference type="OrthoDB" id="2665914at2"/>
<evidence type="ECO:0000259" key="5">
    <source>
        <dbReference type="PROSITE" id="PS50893"/>
    </source>
</evidence>
<dbReference type="CDD" id="cd03215">
    <property type="entry name" value="ABC_Carb_Monos_II"/>
    <property type="match status" value="1"/>
</dbReference>
<name>A0A2N5HCC1_9BACI</name>
<protein>
    <submittedName>
        <fullName evidence="6">D-xylose ABC transporter ATP-binding protein</fullName>
    </submittedName>
</protein>
<dbReference type="PROSITE" id="PS50893">
    <property type="entry name" value="ABC_TRANSPORTER_2"/>
    <property type="match status" value="2"/>
</dbReference>
<evidence type="ECO:0000313" key="6">
    <source>
        <dbReference type="EMBL" id="PLS03166.1"/>
    </source>
</evidence>
<dbReference type="GO" id="GO:0016887">
    <property type="term" value="F:ATP hydrolysis activity"/>
    <property type="evidence" value="ECO:0007669"/>
    <property type="project" value="InterPro"/>
</dbReference>
<keyword evidence="3" id="KW-0547">Nucleotide-binding</keyword>
<dbReference type="SMART" id="SM00382">
    <property type="entry name" value="AAA"/>
    <property type="match status" value="2"/>
</dbReference>
<keyword evidence="7" id="KW-1185">Reference proteome</keyword>
<feature type="domain" description="ABC transporter" evidence="5">
    <location>
        <begin position="250"/>
        <end position="493"/>
    </location>
</feature>
<sequence>MLLRLNHISKSFFENRVLNDICLELKAGEIHALIGGNGAGKSTLINIASGVYNPDCGEIKVNEQWVHFDSPYHAQRHGIGVIHQTPNLVPRMSVADNIFFGIEPRILKFFVNYKKMRLEAARVLNELGVKINPKEKVMNIPVRYHYLISIAKAIVQKSKILFMDEPTANLTEQERDNLFRIIKKYKDEGVGIVFITHRLNEIHEICDKVTIIRDGKHVATHNVKDITLKEMTNLMLGYNLNHYYPPLHKTKGEELLRVEYLTKKPYLENVNLTLHEGEIIGIAGLAGSGKTELAQIIFGQHKKDSGRIYWKNREINFKHPIHAVYNRFGYVNDDRLSSGLFMNMSVANNLTFASLETQNSLSLVNRNVEVDQSIDQVIDLNIKVDHIHQNVRYLSGGNQQKVMLGRWLMTESDLYILDEPTIGVDIGSRTDIYLKINELAKQGKGIIIISSDTAELLGLCNRILVMNKGTIVANQLNGNITEEDIVHFMTEYAQTLKHLEYCFEH</sequence>
<evidence type="ECO:0000256" key="4">
    <source>
        <dbReference type="ARBA" id="ARBA00022840"/>
    </source>
</evidence>
<proteinExistence type="predicted"/>
<reference evidence="6 7" key="1">
    <citation type="submission" date="2017-11" db="EMBL/GenBank/DDBJ databases">
        <title>Comparitive Functional Genomics of Dry Heat Resistant strains isolated from the Viking Spacecraft.</title>
        <authorList>
            <person name="Seuylemezian A."/>
            <person name="Cooper K."/>
            <person name="Vaishampayan P."/>
        </authorList>
    </citation>
    <scope>NUCLEOTIDE SEQUENCE [LARGE SCALE GENOMIC DNA]</scope>
    <source>
        <strain evidence="6 7">V32-6</strain>
    </source>
</reference>
<dbReference type="InterPro" id="IPR003439">
    <property type="entry name" value="ABC_transporter-like_ATP-bd"/>
</dbReference>
<keyword evidence="4 6" id="KW-0067">ATP-binding</keyword>
<dbReference type="PANTHER" id="PTHR43790">
    <property type="entry name" value="CARBOHYDRATE TRANSPORT ATP-BINDING PROTEIN MG119-RELATED"/>
    <property type="match status" value="1"/>
</dbReference>
<dbReference type="GO" id="GO:0005524">
    <property type="term" value="F:ATP binding"/>
    <property type="evidence" value="ECO:0007669"/>
    <property type="project" value="UniProtKB-KW"/>
</dbReference>
<keyword evidence="2" id="KW-0677">Repeat</keyword>
<dbReference type="CDD" id="cd03216">
    <property type="entry name" value="ABC_Carb_Monos_I"/>
    <property type="match status" value="1"/>
</dbReference>